<dbReference type="InterPro" id="IPR013132">
    <property type="entry name" value="PseI/NeuA/B-like_N"/>
</dbReference>
<reference evidence="2" key="1">
    <citation type="submission" date="2014-06" db="EMBL/GenBank/DDBJ databases">
        <title>Key roles for freshwater Actinobacteria revealed by deep metagenomic sequencing.</title>
        <authorList>
            <person name="Ghai R."/>
            <person name="Mizuno C.M."/>
            <person name="Picazo A."/>
            <person name="Camacho A."/>
            <person name="Rodriguez-Valera F."/>
        </authorList>
    </citation>
    <scope>NUCLEOTIDE SEQUENCE</scope>
</reference>
<dbReference type="SUPFAM" id="SSF51569">
    <property type="entry name" value="Aldolase"/>
    <property type="match status" value="1"/>
</dbReference>
<dbReference type="Pfam" id="PF03102">
    <property type="entry name" value="NeuB"/>
    <property type="match status" value="1"/>
</dbReference>
<dbReference type="Gene3D" id="3.20.20.70">
    <property type="entry name" value="Aldolase class I"/>
    <property type="match status" value="1"/>
</dbReference>
<dbReference type="GO" id="GO:0047444">
    <property type="term" value="F:N-acylneuraminate-9-phosphate synthase activity"/>
    <property type="evidence" value="ECO:0007669"/>
    <property type="project" value="TreeGrafter"/>
</dbReference>
<evidence type="ECO:0000259" key="1">
    <source>
        <dbReference type="Pfam" id="PF03102"/>
    </source>
</evidence>
<feature type="domain" description="PseI/NeuA/B-like" evidence="1">
    <location>
        <begin position="39"/>
        <end position="274"/>
    </location>
</feature>
<dbReference type="PANTHER" id="PTHR42966:SF3">
    <property type="entry name" value="BLR5971 PROTEIN"/>
    <property type="match status" value="1"/>
</dbReference>
<dbReference type="InterPro" id="IPR051690">
    <property type="entry name" value="PseI-like"/>
</dbReference>
<sequence length="291" mass="32535">MTLKPVKIGNRLVGPGHPCYIIAEIGINHNGDLDVAKQLIQMSAEAGCDAVKFQKRTPELCVPLDQRDVMRETPWGQMTYMDYRYKVEFDEKQYQDLADFATKLNVHLFASPWDVESVDFMVKMKHPVIKIPSASITDIELLEKIASTKLPVIMSTGMSTMEQIDKAVSVLNKENLLIAHSTSAYPCDPKELNLKMIPVLAEKYQVPIGYSGHETGLQTTVAAVTLGACFVERHVTLDRAMWGSDQSASVEPPGVQRLVRDIRTVEEALGDGVKKVYESELKPMSRLRKNN</sequence>
<gene>
    <name evidence="2" type="ORF">GM51_4865</name>
</gene>
<proteinExistence type="predicted"/>
<protein>
    <submittedName>
        <fullName evidence="2">N-acetylneuraminic acid synthase domain-containing protein</fullName>
    </submittedName>
</protein>
<accession>A0A094SQE0</accession>
<organism evidence="2">
    <name type="scientific">freshwater metagenome</name>
    <dbReference type="NCBI Taxonomy" id="449393"/>
    <lineage>
        <taxon>unclassified sequences</taxon>
        <taxon>metagenomes</taxon>
        <taxon>ecological metagenomes</taxon>
    </lineage>
</organism>
<dbReference type="InterPro" id="IPR013785">
    <property type="entry name" value="Aldolase_TIM"/>
</dbReference>
<dbReference type="PANTHER" id="PTHR42966">
    <property type="entry name" value="N-ACETYLNEURAMINATE SYNTHASE"/>
    <property type="match status" value="1"/>
</dbReference>
<dbReference type="EMBL" id="JNSL01000019">
    <property type="protein sequence ID" value="KGA20903.1"/>
    <property type="molecule type" value="Genomic_DNA"/>
</dbReference>
<name>A0A094SQE0_9ZZZZ</name>
<evidence type="ECO:0000313" key="2">
    <source>
        <dbReference type="EMBL" id="KGA20903.1"/>
    </source>
</evidence>
<comment type="caution">
    <text evidence="2">The sequence shown here is derived from an EMBL/GenBank/DDBJ whole genome shotgun (WGS) entry which is preliminary data.</text>
</comment>
<dbReference type="AlphaFoldDB" id="A0A094SQE0"/>
<dbReference type="GO" id="GO:0016051">
    <property type="term" value="P:carbohydrate biosynthetic process"/>
    <property type="evidence" value="ECO:0007669"/>
    <property type="project" value="InterPro"/>
</dbReference>